<evidence type="ECO:0000256" key="3">
    <source>
        <dbReference type="ARBA" id="ARBA00022452"/>
    </source>
</evidence>
<evidence type="ECO:0000256" key="10">
    <source>
        <dbReference type="RuleBase" id="RU364005"/>
    </source>
</evidence>
<dbReference type="EMBL" id="JAUFPX010000006">
    <property type="protein sequence ID" value="MDN3590637.1"/>
    <property type="molecule type" value="Genomic_DNA"/>
</dbReference>
<organism evidence="11 12">
    <name type="scientific">Methylobacterium adhaesivum</name>
    <dbReference type="NCBI Taxonomy" id="333297"/>
    <lineage>
        <taxon>Bacteria</taxon>
        <taxon>Pseudomonadati</taxon>
        <taxon>Pseudomonadota</taxon>
        <taxon>Alphaproteobacteria</taxon>
        <taxon>Hyphomicrobiales</taxon>
        <taxon>Methylobacteriaceae</taxon>
        <taxon>Methylobacterium</taxon>
    </lineage>
</organism>
<dbReference type="Proteomes" id="UP001224644">
    <property type="component" value="Unassembled WGS sequence"/>
</dbReference>
<evidence type="ECO:0000256" key="4">
    <source>
        <dbReference type="ARBA" id="ARBA00022692"/>
    </source>
</evidence>
<evidence type="ECO:0000256" key="8">
    <source>
        <dbReference type="ARBA" id="ARBA00023136"/>
    </source>
</evidence>
<keyword evidence="5" id="KW-0732">Signal</keyword>
<accession>A0ABT8BES5</accession>
<protein>
    <recommendedName>
        <fullName evidence="10">Porin</fullName>
    </recommendedName>
</protein>
<reference evidence="12" key="1">
    <citation type="journal article" date="2019" name="Int. J. Syst. Evol. Microbiol.">
        <title>The Global Catalogue of Microorganisms (GCM) 10K type strain sequencing project: providing services to taxonomists for standard genome sequencing and annotation.</title>
        <authorList>
            <consortium name="The Broad Institute Genomics Platform"/>
            <consortium name="The Broad Institute Genome Sequencing Center for Infectious Disease"/>
            <person name="Wu L."/>
            <person name="Ma J."/>
        </authorList>
    </citation>
    <scope>NUCLEOTIDE SEQUENCE [LARGE SCALE GENOMIC DNA]</scope>
    <source>
        <strain evidence="12">CECT 7069</strain>
    </source>
</reference>
<evidence type="ECO:0000313" key="12">
    <source>
        <dbReference type="Proteomes" id="UP001224644"/>
    </source>
</evidence>
<keyword evidence="9 10" id="KW-0998">Cell outer membrane</keyword>
<evidence type="ECO:0000256" key="7">
    <source>
        <dbReference type="ARBA" id="ARBA00023114"/>
    </source>
</evidence>
<comment type="function">
    <text evidence="10">Forms passive diffusion pores that allow small molecular weight hydrophilic materials across the outer membrane.</text>
</comment>
<evidence type="ECO:0000256" key="9">
    <source>
        <dbReference type="ARBA" id="ARBA00023237"/>
    </source>
</evidence>
<evidence type="ECO:0000256" key="6">
    <source>
        <dbReference type="ARBA" id="ARBA00023065"/>
    </source>
</evidence>
<dbReference type="RefSeq" id="WP_238222953.1">
    <property type="nucleotide sequence ID" value="NZ_BPQD01000003.1"/>
</dbReference>
<keyword evidence="4 10" id="KW-0812">Transmembrane</keyword>
<keyword evidence="8 10" id="KW-0472">Membrane</keyword>
<evidence type="ECO:0000256" key="5">
    <source>
        <dbReference type="ARBA" id="ARBA00022729"/>
    </source>
</evidence>
<keyword evidence="3 10" id="KW-1134">Transmembrane beta strand</keyword>
<evidence type="ECO:0000256" key="2">
    <source>
        <dbReference type="ARBA" id="ARBA00022448"/>
    </source>
</evidence>
<keyword evidence="12" id="KW-1185">Reference proteome</keyword>
<evidence type="ECO:0000313" key="11">
    <source>
        <dbReference type="EMBL" id="MDN3590637.1"/>
    </source>
</evidence>
<comment type="similarity">
    <text evidence="1 10">Belongs to the alphaproteobacteria porin family.</text>
</comment>
<dbReference type="Pfam" id="PF02530">
    <property type="entry name" value="Porin_2"/>
    <property type="match status" value="1"/>
</dbReference>
<name>A0ABT8BES5_9HYPH</name>
<comment type="caution">
    <text evidence="11">The sequence shown here is derived from an EMBL/GenBank/DDBJ whole genome shotgun (WGS) entry which is preliminary data.</text>
</comment>
<gene>
    <name evidence="11" type="ORF">QWZ12_08430</name>
</gene>
<keyword evidence="6 10" id="KW-0406">Ion transport</keyword>
<keyword evidence="7 10" id="KW-0626">Porin</keyword>
<keyword evidence="2 10" id="KW-0813">Transport</keyword>
<sequence length="100" mass="9934">MIALALGLGVVPAAGRERVAAPAGTLRPCPSRGAGFIAVPGSDTCLRVSGRVAGEVAATRRGSSAPLGTPSAIGHLSIDTRTATEAGPVRAFVRMGTGQR</sequence>
<evidence type="ECO:0000256" key="1">
    <source>
        <dbReference type="ARBA" id="ARBA00009521"/>
    </source>
</evidence>
<comment type="domain">
    <text evidence="10">Consists of 16-stranded beta-barrel sheets, with large surface-exposed loops, that form a transmembrane pore at the center of each barrel. The pore is partially ocluded by a peptide loop that folds into the pore lumen.</text>
</comment>
<proteinExistence type="inferred from homology"/>
<comment type="subcellular location">
    <subcellularLocation>
        <location evidence="10">Cell outer membrane</location>
        <topology evidence="10">Multi-pass membrane protein</topology>
    </subcellularLocation>
</comment>
<dbReference type="InterPro" id="IPR003684">
    <property type="entry name" value="Porin_alphabac"/>
</dbReference>